<dbReference type="HOGENOM" id="CLU_1865188_0_0_1"/>
<sequence length="151" mass="16877">MSPDSGSKSELLSEIAGSEDLLFASGYVRPHGDLFREYTVVVDLDRELLDCDGVCFFFLAQLPQTSIQALFKPANRYWLGLDKEPKHPCITTNVVSAPPHDNEEVIASKYGTLSPRLEVPLFPMTTTYYEQSSSGQIRLGVQSRQHISRPN</sequence>
<protein>
    <submittedName>
        <fullName evidence="1">Uncharacterized protein</fullName>
    </submittedName>
</protein>
<evidence type="ECO:0000313" key="1">
    <source>
        <dbReference type="EMBL" id="EXK25419.1"/>
    </source>
</evidence>
<reference evidence="1" key="1">
    <citation type="submission" date="2012-04" db="EMBL/GenBank/DDBJ databases">
        <title>The Genome Sequence of Fusarium oxysporum melonis.</title>
        <authorList>
            <consortium name="The Broad Institute Genome Sequencing Platform"/>
            <person name="Ma L.-J."/>
            <person name="Gale L.R."/>
            <person name="Schwartz D.C."/>
            <person name="Zhou S."/>
            <person name="Corby-Kistler H."/>
            <person name="Young S.K."/>
            <person name="Zeng Q."/>
            <person name="Gargeya S."/>
            <person name="Fitzgerald M."/>
            <person name="Haas B."/>
            <person name="Abouelleil A."/>
            <person name="Alvarado L."/>
            <person name="Arachchi H.M."/>
            <person name="Berlin A."/>
            <person name="Brown A."/>
            <person name="Chapman S.B."/>
            <person name="Chen Z."/>
            <person name="Dunbar C."/>
            <person name="Freedman E."/>
            <person name="Gearin G."/>
            <person name="Goldberg J."/>
            <person name="Griggs A."/>
            <person name="Gujja S."/>
            <person name="Heiman D."/>
            <person name="Howarth C."/>
            <person name="Larson L."/>
            <person name="Lui A."/>
            <person name="MacDonald P.J.P."/>
            <person name="Montmayeur A."/>
            <person name="Murphy C."/>
            <person name="Neiman D."/>
            <person name="Pearson M."/>
            <person name="Priest M."/>
            <person name="Roberts A."/>
            <person name="Saif S."/>
            <person name="Shea T."/>
            <person name="Shenoy N."/>
            <person name="Sisk P."/>
            <person name="Stolte C."/>
            <person name="Sykes S."/>
            <person name="Wortman J."/>
            <person name="Nusbaum C."/>
            <person name="Birren B."/>
        </authorList>
    </citation>
    <scope>NUCLEOTIDE SEQUENCE</scope>
    <source>
        <strain evidence="1">26406</strain>
    </source>
</reference>
<dbReference type="AlphaFoldDB" id="W9Z0U5"/>
<dbReference type="VEuPathDB" id="FungiDB:FOMG_17929"/>
<proteinExistence type="predicted"/>
<accession>W9Z0U5</accession>
<name>W9Z0U5_FUSOX</name>
<reference evidence="1" key="2">
    <citation type="submission" date="2012-05" db="EMBL/GenBank/DDBJ databases">
        <title>Annotation of the Genome Sequence of Fusarium oxysporum f. sp. melonis 26406.</title>
        <authorList>
            <consortium name="The Broad Institute Genomics Platform"/>
            <person name="Ma L.-J."/>
            <person name="Corby-Kistler H."/>
            <person name="Broz K."/>
            <person name="Gale L.R."/>
            <person name="Jonkers W."/>
            <person name="O'Donnell K."/>
            <person name="Ploetz R."/>
            <person name="Steinberg C."/>
            <person name="Schwartz D.C."/>
            <person name="VanEtten H."/>
            <person name="Zhou S."/>
            <person name="Young S.K."/>
            <person name="Zeng Q."/>
            <person name="Gargeya S."/>
            <person name="Fitzgerald M."/>
            <person name="Abouelleil A."/>
            <person name="Alvarado L."/>
            <person name="Chapman S.B."/>
            <person name="Gainer-Dewar J."/>
            <person name="Goldberg J."/>
            <person name="Griggs A."/>
            <person name="Gujja S."/>
            <person name="Hansen M."/>
            <person name="Howarth C."/>
            <person name="Imamovic A."/>
            <person name="Ireland A."/>
            <person name="Larimer J."/>
            <person name="McCowan C."/>
            <person name="Murphy C."/>
            <person name="Pearson M."/>
            <person name="Poon T.W."/>
            <person name="Priest M."/>
            <person name="Roberts A."/>
            <person name="Saif S."/>
            <person name="Shea T."/>
            <person name="Sykes S."/>
            <person name="Wortman J."/>
            <person name="Nusbaum C."/>
            <person name="Birren B."/>
        </authorList>
    </citation>
    <scope>NUCLEOTIDE SEQUENCE</scope>
    <source>
        <strain evidence="1">26406</strain>
    </source>
</reference>
<dbReference type="OrthoDB" id="3938867at2759"/>
<dbReference type="Proteomes" id="UP000030703">
    <property type="component" value="Unassembled WGS sequence"/>
</dbReference>
<organism evidence="1">
    <name type="scientific">Fusarium oxysporum f. sp. melonis 26406</name>
    <dbReference type="NCBI Taxonomy" id="1089452"/>
    <lineage>
        <taxon>Eukaryota</taxon>
        <taxon>Fungi</taxon>
        <taxon>Dikarya</taxon>
        <taxon>Ascomycota</taxon>
        <taxon>Pezizomycotina</taxon>
        <taxon>Sordariomycetes</taxon>
        <taxon>Hypocreomycetidae</taxon>
        <taxon>Hypocreales</taxon>
        <taxon>Nectriaceae</taxon>
        <taxon>Fusarium</taxon>
        <taxon>Fusarium oxysporum species complex</taxon>
    </lineage>
</organism>
<gene>
    <name evidence="1" type="ORF">FOMG_17929</name>
</gene>
<dbReference type="EMBL" id="JH659403">
    <property type="protein sequence ID" value="EXK25419.1"/>
    <property type="molecule type" value="Genomic_DNA"/>
</dbReference>